<dbReference type="InterPro" id="IPR004477">
    <property type="entry name" value="ComEC_N"/>
</dbReference>
<reference evidence="8 9" key="1">
    <citation type="submission" date="2017-08" db="EMBL/GenBank/DDBJ databases">
        <authorList>
            <person name="de Groot N.N."/>
        </authorList>
    </citation>
    <scope>NUCLEOTIDE SEQUENCE [LARGE SCALE GENOMIC DNA]</scope>
    <source>
        <strain evidence="8 9">HM2</strain>
    </source>
</reference>
<dbReference type="Gene3D" id="3.60.15.10">
    <property type="entry name" value="Ribonuclease Z/Hydroxyacylglutathione hydrolase-like"/>
    <property type="match status" value="1"/>
</dbReference>
<feature type="transmembrane region" description="Helical" evidence="6">
    <location>
        <begin position="294"/>
        <end position="316"/>
    </location>
</feature>
<name>A0A380S7Y7_FIBSU</name>
<feature type="transmembrane region" description="Helical" evidence="6">
    <location>
        <begin position="460"/>
        <end position="482"/>
    </location>
</feature>
<accession>A0A380S7Y7</accession>
<dbReference type="AlphaFoldDB" id="A0A380S7Y7"/>
<keyword evidence="3 6" id="KW-0812">Transmembrane</keyword>
<gene>
    <name evidence="8" type="ORF">SAMN05661053_2763</name>
</gene>
<evidence type="ECO:0000256" key="5">
    <source>
        <dbReference type="ARBA" id="ARBA00023136"/>
    </source>
</evidence>
<feature type="transmembrane region" description="Helical" evidence="6">
    <location>
        <begin position="359"/>
        <end position="382"/>
    </location>
</feature>
<dbReference type="InterPro" id="IPR004797">
    <property type="entry name" value="Competence_ComEC/Rec2"/>
</dbReference>
<evidence type="ECO:0000256" key="4">
    <source>
        <dbReference type="ARBA" id="ARBA00022989"/>
    </source>
</evidence>
<evidence type="ECO:0000256" key="6">
    <source>
        <dbReference type="SAM" id="Phobius"/>
    </source>
</evidence>
<keyword evidence="2" id="KW-1003">Cell membrane</keyword>
<dbReference type="Pfam" id="PF00753">
    <property type="entry name" value="Lactamase_B"/>
    <property type="match status" value="1"/>
</dbReference>
<feature type="transmembrane region" description="Helical" evidence="6">
    <location>
        <begin position="552"/>
        <end position="569"/>
    </location>
</feature>
<dbReference type="SUPFAM" id="SSF56281">
    <property type="entry name" value="Metallo-hydrolase/oxidoreductase"/>
    <property type="match status" value="1"/>
</dbReference>
<keyword evidence="5 6" id="KW-0472">Membrane</keyword>
<dbReference type="InterPro" id="IPR001279">
    <property type="entry name" value="Metallo-B-lactamas"/>
</dbReference>
<dbReference type="InterPro" id="IPR035681">
    <property type="entry name" value="ComA-like_MBL"/>
</dbReference>
<dbReference type="InterPro" id="IPR036866">
    <property type="entry name" value="RibonucZ/Hydroxyglut_hydro"/>
</dbReference>
<dbReference type="GO" id="GO:0030420">
    <property type="term" value="P:establishment of competence for transformation"/>
    <property type="evidence" value="ECO:0007669"/>
    <property type="project" value="InterPro"/>
</dbReference>
<dbReference type="PANTHER" id="PTHR30619:SF1">
    <property type="entry name" value="RECOMBINATION PROTEIN 2"/>
    <property type="match status" value="1"/>
</dbReference>
<dbReference type="PANTHER" id="PTHR30619">
    <property type="entry name" value="DNA INTERNALIZATION/COMPETENCE PROTEIN COMEC/REC2"/>
    <property type="match status" value="1"/>
</dbReference>
<dbReference type="NCBIfam" id="TIGR00361">
    <property type="entry name" value="ComEC_Rec2"/>
    <property type="match status" value="1"/>
</dbReference>
<dbReference type="Proteomes" id="UP000255423">
    <property type="component" value="Unassembled WGS sequence"/>
</dbReference>
<dbReference type="Pfam" id="PF03772">
    <property type="entry name" value="Competence"/>
    <property type="match status" value="1"/>
</dbReference>
<feature type="transmembrane region" description="Helical" evidence="6">
    <location>
        <begin position="428"/>
        <end position="454"/>
    </location>
</feature>
<comment type="subcellular location">
    <subcellularLocation>
        <location evidence="1">Cell membrane</location>
        <topology evidence="1">Multi-pass membrane protein</topology>
    </subcellularLocation>
</comment>
<dbReference type="InterPro" id="IPR052159">
    <property type="entry name" value="Competence_DNA_uptake"/>
</dbReference>
<protein>
    <submittedName>
        <fullName evidence="8">Competence protein ComEC</fullName>
    </submittedName>
</protein>
<feature type="domain" description="Metallo-beta-lactamase" evidence="7">
    <location>
        <begin position="586"/>
        <end position="786"/>
    </location>
</feature>
<evidence type="ECO:0000256" key="3">
    <source>
        <dbReference type="ARBA" id="ARBA00022692"/>
    </source>
</evidence>
<sequence>MKKNIKEKIFIAFKDLLAPLDGKPALVSALAVASTIIALDEPQMAIFMLGTLFLLTHFFRRHIQWVILVSLAAGIIAHEGFPGILEPSNEQFVSNERPVLTERECESEAKKESPTCIRAERSYEGNFSCGKVESRLPRPKGTAFIINVTSYAEDAAIGKAEETARESAHENARGAYKVRLTEKRNLPDLPLPGDSICFEASWYPVTPPSVPGAFDTQNWLKSQNLAAYGKFKHWEAYPGDWTFERSFFKFRQFMQARFAKYLDPAETGLLMGLLAGDRSGIPEVLRSDFQRSGLVHVLAISGFHVVLLAGMLMIFLKATGLPHKAVTIIAVTLLAIYVPVTGGSPAVRRAVMMFAIPQIGTLFGKPANTLNSLGVALLLIILPEPGVIWNPGFQLSFAATAGIIIGTPHNPTKFLPDSFKQNKLWQKIQAFAIDPTYVTLCATLATAPFLIHHFKTLSPFAWFGNIIIVPAISLGMQAGLFAQLSPIDFICGTFCAAARFFLRLASLLTRILSDSAAASMTVGPFSPAVLLALGILILLLPICYKNYIARKYAFLCVLVAAALFAFESYCEVLHPSWTLTTIDVGQGDSHLIKAPSGRYFLVDAGDNSRQDSGKDIIVPFLHHIGVSKLDALIITHPDKDHFGGALSLLKMFPVKELWTSDCSMKESKPDWQQVLSEARKRSIPIRNIHRGILWKENYFEMRTIHPRNDVCVEANEGSITLRLKGLGHSVVLTGDLTVKGEKEIMKTDAYLKSDVLKLGHHGSKTSSSVPFLNAVSPTYAIIPSGRKNKFRHPHKQVTDRLDSLNIPYINTAKKGTITFTFVPDSISYTTMW</sequence>
<dbReference type="EMBL" id="UHJL01000005">
    <property type="protein sequence ID" value="SUQ25959.1"/>
    <property type="molecule type" value="Genomic_DNA"/>
</dbReference>
<proteinExistence type="predicted"/>
<evidence type="ECO:0000256" key="2">
    <source>
        <dbReference type="ARBA" id="ARBA00022475"/>
    </source>
</evidence>
<keyword evidence="4 6" id="KW-1133">Transmembrane helix</keyword>
<dbReference type="SMART" id="SM00849">
    <property type="entry name" value="Lactamase_B"/>
    <property type="match status" value="1"/>
</dbReference>
<dbReference type="NCBIfam" id="TIGR00360">
    <property type="entry name" value="ComEC_N-term"/>
    <property type="match status" value="1"/>
</dbReference>
<dbReference type="GO" id="GO:0005886">
    <property type="term" value="C:plasma membrane"/>
    <property type="evidence" value="ECO:0007669"/>
    <property type="project" value="UniProtKB-SubCell"/>
</dbReference>
<evidence type="ECO:0000256" key="1">
    <source>
        <dbReference type="ARBA" id="ARBA00004651"/>
    </source>
</evidence>
<evidence type="ECO:0000313" key="9">
    <source>
        <dbReference type="Proteomes" id="UP000255423"/>
    </source>
</evidence>
<feature type="transmembrane region" description="Helical" evidence="6">
    <location>
        <begin position="518"/>
        <end position="540"/>
    </location>
</feature>
<evidence type="ECO:0000259" key="7">
    <source>
        <dbReference type="SMART" id="SM00849"/>
    </source>
</evidence>
<organism evidence="8 9">
    <name type="scientific">Fibrobacter succinogenes</name>
    <name type="common">Bacteroides succinogenes</name>
    <dbReference type="NCBI Taxonomy" id="833"/>
    <lineage>
        <taxon>Bacteria</taxon>
        <taxon>Pseudomonadati</taxon>
        <taxon>Fibrobacterota</taxon>
        <taxon>Fibrobacteria</taxon>
        <taxon>Fibrobacterales</taxon>
        <taxon>Fibrobacteraceae</taxon>
        <taxon>Fibrobacter</taxon>
    </lineage>
</organism>
<evidence type="ECO:0000313" key="8">
    <source>
        <dbReference type="EMBL" id="SUQ25959.1"/>
    </source>
</evidence>
<dbReference type="CDD" id="cd07731">
    <property type="entry name" value="ComA-like_MBL-fold"/>
    <property type="match status" value="1"/>
</dbReference>
<feature type="transmembrane region" description="Helical" evidence="6">
    <location>
        <begin position="328"/>
        <end position="347"/>
    </location>
</feature>